<dbReference type="SUPFAM" id="SSF81383">
    <property type="entry name" value="F-box domain"/>
    <property type="match status" value="1"/>
</dbReference>
<protein>
    <recommendedName>
        <fullName evidence="1">F-box domain-containing protein</fullName>
    </recommendedName>
</protein>
<dbReference type="PROSITE" id="PS50181">
    <property type="entry name" value="FBOX"/>
    <property type="match status" value="1"/>
</dbReference>
<organism evidence="2 3">
    <name type="scientific">Hesseltinella vesiculosa</name>
    <dbReference type="NCBI Taxonomy" id="101127"/>
    <lineage>
        <taxon>Eukaryota</taxon>
        <taxon>Fungi</taxon>
        <taxon>Fungi incertae sedis</taxon>
        <taxon>Mucoromycota</taxon>
        <taxon>Mucoromycotina</taxon>
        <taxon>Mucoromycetes</taxon>
        <taxon>Mucorales</taxon>
        <taxon>Cunninghamellaceae</taxon>
        <taxon>Hesseltinella</taxon>
    </lineage>
</organism>
<dbReference type="EMBL" id="MCGT01000002">
    <property type="protein sequence ID" value="ORX62300.1"/>
    <property type="molecule type" value="Genomic_DNA"/>
</dbReference>
<feature type="domain" description="F-box" evidence="1">
    <location>
        <begin position="2"/>
        <end position="47"/>
    </location>
</feature>
<accession>A0A1X2GWB8</accession>
<feature type="non-terminal residue" evidence="2">
    <location>
        <position position="622"/>
    </location>
</feature>
<keyword evidence="3" id="KW-1185">Reference proteome</keyword>
<gene>
    <name evidence="2" type="ORF">DM01DRAFT_1331744</name>
</gene>
<dbReference type="InterPro" id="IPR036047">
    <property type="entry name" value="F-box-like_dom_sf"/>
</dbReference>
<dbReference type="AlphaFoldDB" id="A0A1X2GWB8"/>
<evidence type="ECO:0000259" key="1">
    <source>
        <dbReference type="PROSITE" id="PS50181"/>
    </source>
</evidence>
<evidence type="ECO:0000313" key="2">
    <source>
        <dbReference type="EMBL" id="ORX62300.1"/>
    </source>
</evidence>
<proteinExistence type="predicted"/>
<dbReference type="Proteomes" id="UP000242146">
    <property type="component" value="Unassembled WGS sequence"/>
</dbReference>
<evidence type="ECO:0000313" key="3">
    <source>
        <dbReference type="Proteomes" id="UP000242146"/>
    </source>
</evidence>
<name>A0A1X2GWB8_9FUNG</name>
<reference evidence="2 3" key="1">
    <citation type="submission" date="2016-07" db="EMBL/GenBank/DDBJ databases">
        <title>Pervasive Adenine N6-methylation of Active Genes in Fungi.</title>
        <authorList>
            <consortium name="DOE Joint Genome Institute"/>
            <person name="Mondo S.J."/>
            <person name="Dannebaum R.O."/>
            <person name="Kuo R.C."/>
            <person name="Labutti K."/>
            <person name="Haridas S."/>
            <person name="Kuo A."/>
            <person name="Salamov A."/>
            <person name="Ahrendt S.R."/>
            <person name="Lipzen A."/>
            <person name="Sullivan W."/>
            <person name="Andreopoulos W.B."/>
            <person name="Clum A."/>
            <person name="Lindquist E."/>
            <person name="Daum C."/>
            <person name="Ramamoorthy G.K."/>
            <person name="Gryganskyi A."/>
            <person name="Culley D."/>
            <person name="Magnuson J.K."/>
            <person name="James T.Y."/>
            <person name="O'Malley M.A."/>
            <person name="Stajich J.E."/>
            <person name="Spatafora J.W."/>
            <person name="Visel A."/>
            <person name="Grigoriev I.V."/>
        </authorList>
    </citation>
    <scope>NUCLEOTIDE SEQUENCE [LARGE SCALE GENOMIC DNA]</scope>
    <source>
        <strain evidence="2 3">NRRL 3301</strain>
    </source>
</reference>
<sequence length="622" mass="69260">MAHMCTALPTELLDAILDLLNTCHQKQLRLVNRFFNRLITPRLFRVLVLASDAPQHGKHTGLRELSLLSHFSCLEFLEHLEQQQQSCPDDCIGQHVRSLKVLRTDLSRHDIYRFMQLLPSVTSFTLHSSVLEKAMPRLSSQHTALLAARSPELIELMTASFLPILGERHDLRHLELTGIVYQPLLNVLSYSILPYMSHLRSLDLGLRMETPELTPEGSPSLDYLHRRCPCLESLVWNVSHNEYCIIDSWKDIKTRGGNADNAIVPWQSVTDLWLTRETFAIVSAEELGQLAAFICIKFPRVRHLSVLFDSSELSANGPGTLTQTLMDPSLGCFRQLEALTLECSMAIGVGQQVFSHFAPAEYGGPSSLTIELFSEEDWFDFLETLTQFPNVTHLCTKGIGCLAANLDGFDSEAPLLKNSLTTIDMEHSWPAHTNYQGHRSALIAIGRLCPSLQHFKFSIEAWDSTIQEPDGVAYDLKKYAEDKIVAGAPCDFANVHVVSLPDFIGLSSLDIVSFSCHTASGMLFIAEVALSSTTAGICLTSLQAWHLHTPSRPEQSRAIRPLGCGTPPELDCIAEWIPRAGASLAATAPRHHFNGALYVVVLKTLPKQLFFDSQYVPCKPKI</sequence>
<dbReference type="InterPro" id="IPR001810">
    <property type="entry name" value="F-box_dom"/>
</dbReference>
<comment type="caution">
    <text evidence="2">The sequence shown here is derived from an EMBL/GenBank/DDBJ whole genome shotgun (WGS) entry which is preliminary data.</text>
</comment>